<name>A0AAW0J6L8_QUESU</name>
<gene>
    <name evidence="1" type="primary">YKR070W_0</name>
    <name evidence="1" type="ORF">CFP56_036552</name>
</gene>
<proteinExistence type="predicted"/>
<accession>A0AAW0J6L8</accession>
<keyword evidence="2" id="KW-1185">Reference proteome</keyword>
<dbReference type="InterPro" id="IPR036412">
    <property type="entry name" value="HAD-like_sf"/>
</dbReference>
<organism evidence="1 2">
    <name type="scientific">Quercus suber</name>
    <name type="common">Cork oak</name>
    <dbReference type="NCBI Taxonomy" id="58331"/>
    <lineage>
        <taxon>Eukaryota</taxon>
        <taxon>Viridiplantae</taxon>
        <taxon>Streptophyta</taxon>
        <taxon>Embryophyta</taxon>
        <taxon>Tracheophyta</taxon>
        <taxon>Spermatophyta</taxon>
        <taxon>Magnoliopsida</taxon>
        <taxon>eudicotyledons</taxon>
        <taxon>Gunneridae</taxon>
        <taxon>Pentapetalae</taxon>
        <taxon>rosids</taxon>
        <taxon>fabids</taxon>
        <taxon>Fagales</taxon>
        <taxon>Fagaceae</taxon>
        <taxon>Quercus</taxon>
    </lineage>
</organism>
<dbReference type="Proteomes" id="UP000237347">
    <property type="component" value="Unassembled WGS sequence"/>
</dbReference>
<dbReference type="InterPro" id="IPR023214">
    <property type="entry name" value="HAD_sf"/>
</dbReference>
<dbReference type="EMBL" id="PKMF04000668">
    <property type="protein sequence ID" value="KAK7822392.1"/>
    <property type="molecule type" value="Genomic_DNA"/>
</dbReference>
<dbReference type="InterPro" id="IPR006357">
    <property type="entry name" value="HAD-SF_hydro_IIA"/>
</dbReference>
<evidence type="ECO:0000313" key="2">
    <source>
        <dbReference type="Proteomes" id="UP000237347"/>
    </source>
</evidence>
<dbReference type="Pfam" id="PF13344">
    <property type="entry name" value="Hydrolase_6"/>
    <property type="match status" value="1"/>
</dbReference>
<dbReference type="SUPFAM" id="SSF56784">
    <property type="entry name" value="HAD-like"/>
    <property type="match status" value="1"/>
</dbReference>
<evidence type="ECO:0000313" key="1">
    <source>
        <dbReference type="EMBL" id="KAK7822392.1"/>
    </source>
</evidence>
<reference evidence="1 2" key="1">
    <citation type="journal article" date="2018" name="Sci. Data">
        <title>The draft genome sequence of cork oak.</title>
        <authorList>
            <person name="Ramos A.M."/>
            <person name="Usie A."/>
            <person name="Barbosa P."/>
            <person name="Barros P.M."/>
            <person name="Capote T."/>
            <person name="Chaves I."/>
            <person name="Simoes F."/>
            <person name="Abreu I."/>
            <person name="Carrasquinho I."/>
            <person name="Faro C."/>
            <person name="Guimaraes J.B."/>
            <person name="Mendonca D."/>
            <person name="Nobrega F."/>
            <person name="Rodrigues L."/>
            <person name="Saibo N.J.M."/>
            <person name="Varela M.C."/>
            <person name="Egas C."/>
            <person name="Matos J."/>
            <person name="Miguel C.M."/>
            <person name="Oliveira M.M."/>
            <person name="Ricardo C.P."/>
            <person name="Goncalves S."/>
        </authorList>
    </citation>
    <scope>NUCLEOTIDE SEQUENCE [LARGE SCALE GENOMIC DNA]</scope>
    <source>
        <strain evidence="2">cv. HL8</strain>
    </source>
</reference>
<protein>
    <submittedName>
        <fullName evidence="1">Uncharacterized protein</fullName>
    </submittedName>
</protein>
<sequence length="134" mass="14790">MRFRAAFRVCESRNRAPLLLQPQASRSFSQLPLNSQRPSFGIAFDIDGVVLRGRVPIGGSPQALRRLYGDSGGGVPESRRATELSELLRVHILPSQVVQGHSPFKTLLKRFENELIIATGKGEPAVVMSEYGFK</sequence>
<comment type="caution">
    <text evidence="1">The sequence shown here is derived from an EMBL/GenBank/DDBJ whole genome shotgun (WGS) entry which is preliminary data.</text>
</comment>
<dbReference type="Gene3D" id="3.40.50.1000">
    <property type="entry name" value="HAD superfamily/HAD-like"/>
    <property type="match status" value="1"/>
</dbReference>
<dbReference type="AlphaFoldDB" id="A0AAW0J6L8"/>